<evidence type="ECO:0000313" key="14">
    <source>
        <dbReference type="Proteomes" id="UP000178885"/>
    </source>
</evidence>
<feature type="binding site" description="type 1 copper site" evidence="10">
    <location>
        <position position="153"/>
    </location>
    <ligand>
        <name>Cu cation</name>
        <dbReference type="ChEBI" id="CHEBI:23378"/>
        <label>1</label>
    </ligand>
</feature>
<dbReference type="Gene3D" id="2.60.40.420">
    <property type="entry name" value="Cupredoxins - blue copper proteins"/>
    <property type="match status" value="2"/>
</dbReference>
<evidence type="ECO:0000256" key="2">
    <source>
        <dbReference type="ARBA" id="ARBA00011233"/>
    </source>
</evidence>
<keyword evidence="8 10" id="KW-0186">Copper</keyword>
<evidence type="ECO:0000256" key="9">
    <source>
        <dbReference type="ARBA" id="ARBA00049340"/>
    </source>
</evidence>
<evidence type="ECO:0000256" key="10">
    <source>
        <dbReference type="PIRSR" id="PIRSR601287-1"/>
    </source>
</evidence>
<proteinExistence type="inferred from homology"/>
<feature type="binding site" description="type 1 copper site" evidence="10">
    <location>
        <position position="167"/>
    </location>
    <ligand>
        <name>Cu cation</name>
        <dbReference type="ChEBI" id="CHEBI:23378"/>
        <label>1</label>
    </ligand>
</feature>
<evidence type="ECO:0000256" key="4">
    <source>
        <dbReference type="ARBA" id="ARBA00017290"/>
    </source>
</evidence>
<dbReference type="InterPro" id="IPR045087">
    <property type="entry name" value="Cu-oxidase_fam"/>
</dbReference>
<evidence type="ECO:0000259" key="12">
    <source>
        <dbReference type="Pfam" id="PF07732"/>
    </source>
</evidence>
<feature type="binding site" description="type 1 copper site" evidence="10">
    <location>
        <position position="118"/>
    </location>
    <ligand>
        <name>Cu cation</name>
        <dbReference type="ChEBI" id="CHEBI:23378"/>
        <label>1</label>
    </ligand>
</feature>
<dbReference type="Pfam" id="PF07732">
    <property type="entry name" value="Cu-oxidase_3"/>
    <property type="match status" value="1"/>
</dbReference>
<feature type="binding site" description="type 1 copper site" evidence="10">
    <location>
        <position position="113"/>
    </location>
    <ligand>
        <name>Cu cation</name>
        <dbReference type="ChEBI" id="CHEBI:23378"/>
        <label>1</label>
    </ligand>
</feature>
<feature type="domain" description="Plastocyanin-like" evidence="12">
    <location>
        <begin position="66"/>
        <end position="177"/>
    </location>
</feature>
<comment type="cofactor">
    <cofactor evidence="11">
        <name>Cu(+)</name>
        <dbReference type="ChEBI" id="CHEBI:49552"/>
    </cofactor>
    <text evidence="11">Binds 1 Cu(+) ion.</text>
</comment>
<dbReference type="CDD" id="cd04208">
    <property type="entry name" value="CuRO_2_CuNIR"/>
    <property type="match status" value="1"/>
</dbReference>
<comment type="subunit">
    <text evidence="2 11">Homotrimer.</text>
</comment>
<dbReference type="EC" id="1.7.2.1" evidence="3 11"/>
<evidence type="ECO:0000256" key="11">
    <source>
        <dbReference type="RuleBase" id="RU365025"/>
    </source>
</evidence>
<keyword evidence="7 11" id="KW-0560">Oxidoreductase</keyword>
<evidence type="ECO:0000256" key="8">
    <source>
        <dbReference type="ARBA" id="ARBA00023008"/>
    </source>
</evidence>
<evidence type="ECO:0000256" key="5">
    <source>
        <dbReference type="ARBA" id="ARBA00022723"/>
    </source>
</evidence>
<dbReference type="FunFam" id="2.60.40.420:FF:000093">
    <property type="entry name" value="Copper-containing nitrite reductase"/>
    <property type="match status" value="1"/>
</dbReference>
<dbReference type="GO" id="GO:0005507">
    <property type="term" value="F:copper ion binding"/>
    <property type="evidence" value="ECO:0007669"/>
    <property type="project" value="InterPro"/>
</dbReference>
<dbReference type="CDD" id="cd11020">
    <property type="entry name" value="CuRO_1_CuNIR"/>
    <property type="match status" value="1"/>
</dbReference>
<accession>A0A1F6TKB7</accession>
<feature type="binding site" description="type 1 copper site" evidence="10">
    <location>
        <position position="154"/>
    </location>
    <ligand>
        <name>Cu cation</name>
        <dbReference type="ChEBI" id="CHEBI:23378"/>
        <label>1</label>
    </ligand>
</feature>
<dbReference type="PANTHER" id="PTHR11709">
    <property type="entry name" value="MULTI-COPPER OXIDASE"/>
    <property type="match status" value="1"/>
</dbReference>
<evidence type="ECO:0000313" key="13">
    <source>
        <dbReference type="EMBL" id="OGI45529.1"/>
    </source>
</evidence>
<comment type="caution">
    <text evidence="13">The sequence shown here is derived from an EMBL/GenBank/DDBJ whole genome shotgun (WGS) entry which is preliminary data.</text>
</comment>
<dbReference type="SUPFAM" id="SSF49503">
    <property type="entry name" value="Cupredoxins"/>
    <property type="match status" value="2"/>
</dbReference>
<evidence type="ECO:0000256" key="3">
    <source>
        <dbReference type="ARBA" id="ARBA00011882"/>
    </source>
</evidence>
<dbReference type="STRING" id="1817760.A2151_04805"/>
<sequence length="350" mass="36900">MPKQKILTGILPGLVSVLGVALAGAALPSVAAEGGLVTISRDAADLPGPLAKGAPKTHKITIEAKEITADLGDGTKYNFWTFDGKVPGRFLRVREGDTVELTFKNAPDSKLMHSIDLHAVTGPGGGAVATQTAPGQSKTFSFKALNPGVYVYHCATHLIHQHISNGMYGLIMVEPKNGMKKVDREFYVMQGELYTVEKIRSAPKGTLLTHSPDKMAAEQAEYVVFNGHGGVAPLDGSSLTMKAKVGETVRIYWGVGGPNYTSAFHVIGEIFDRVYNQASLTAPALTDVQTTVVPPGGATVVEFKLDVPGAYLLVDHALTRLYKGGLGILAVEGPANPAVFKAEQTSGGGH</sequence>
<feature type="binding site" description="type 1 copper site" evidence="10">
    <location>
        <position position="162"/>
    </location>
    <ligand>
        <name>Cu cation</name>
        <dbReference type="ChEBI" id="CHEBI:23378"/>
        <label>1</label>
    </ligand>
</feature>
<dbReference type="PRINTS" id="PR00695">
    <property type="entry name" value="CUNO2RDTASE"/>
</dbReference>
<reference evidence="13 14" key="1">
    <citation type="journal article" date="2016" name="Nat. Commun.">
        <title>Thousands of microbial genomes shed light on interconnected biogeochemical processes in an aquifer system.</title>
        <authorList>
            <person name="Anantharaman K."/>
            <person name="Brown C.T."/>
            <person name="Hug L.A."/>
            <person name="Sharon I."/>
            <person name="Castelle C.J."/>
            <person name="Probst A.J."/>
            <person name="Thomas B.C."/>
            <person name="Singh A."/>
            <person name="Wilkins M.J."/>
            <person name="Karaoz U."/>
            <person name="Brodie E.L."/>
            <person name="Williams K.H."/>
            <person name="Hubbard S.S."/>
            <person name="Banfield J.F."/>
        </authorList>
    </citation>
    <scope>NUCLEOTIDE SEQUENCE [LARGE SCALE GENOMIC DNA]</scope>
</reference>
<keyword evidence="6" id="KW-0677">Repeat</keyword>
<gene>
    <name evidence="13" type="ORF">A2151_04805</name>
</gene>
<name>A0A1F6TKB7_9PROT</name>
<dbReference type="PANTHER" id="PTHR11709:SF394">
    <property type="entry name" value="FI03373P-RELATED"/>
    <property type="match status" value="1"/>
</dbReference>
<keyword evidence="5 10" id="KW-0479">Metal-binding</keyword>
<protein>
    <recommendedName>
        <fullName evidence="4 11">Copper-containing nitrite reductase</fullName>
        <ecNumber evidence="3 11">1.7.2.1</ecNumber>
    </recommendedName>
</protein>
<dbReference type="GO" id="GO:0050421">
    <property type="term" value="F:nitrite reductase (NO-forming) activity"/>
    <property type="evidence" value="ECO:0007669"/>
    <property type="project" value="UniProtKB-EC"/>
</dbReference>
<evidence type="ECO:0000256" key="6">
    <source>
        <dbReference type="ARBA" id="ARBA00022737"/>
    </source>
</evidence>
<dbReference type="NCBIfam" id="TIGR02376">
    <property type="entry name" value="Cu_nitrite_red"/>
    <property type="match status" value="1"/>
</dbReference>
<dbReference type="InterPro" id="IPR001287">
    <property type="entry name" value="NO2-reductase_Cu"/>
</dbReference>
<dbReference type="AlphaFoldDB" id="A0A1F6TKB7"/>
<dbReference type="InterPro" id="IPR008972">
    <property type="entry name" value="Cupredoxin"/>
</dbReference>
<comment type="catalytic activity">
    <reaction evidence="9 11">
        <text>nitric oxide + Fe(III)-[cytochrome c] + H2O = Fe(II)-[cytochrome c] + nitrite + 2 H(+)</text>
        <dbReference type="Rhea" id="RHEA:15233"/>
        <dbReference type="Rhea" id="RHEA-COMP:10350"/>
        <dbReference type="Rhea" id="RHEA-COMP:14399"/>
        <dbReference type="ChEBI" id="CHEBI:15377"/>
        <dbReference type="ChEBI" id="CHEBI:15378"/>
        <dbReference type="ChEBI" id="CHEBI:16301"/>
        <dbReference type="ChEBI" id="CHEBI:16480"/>
        <dbReference type="ChEBI" id="CHEBI:29033"/>
        <dbReference type="ChEBI" id="CHEBI:29034"/>
        <dbReference type="EC" id="1.7.2.1"/>
    </reaction>
</comment>
<dbReference type="InterPro" id="IPR011707">
    <property type="entry name" value="Cu-oxidase-like_N"/>
</dbReference>
<feature type="binding site" description="type 1 copper site" evidence="10">
    <location>
        <position position="316"/>
    </location>
    <ligand>
        <name>Cu cation</name>
        <dbReference type="ChEBI" id="CHEBI:23378"/>
        <label>1</label>
    </ligand>
</feature>
<comment type="similarity">
    <text evidence="1 11">Belongs to the multicopper oxidase family.</text>
</comment>
<evidence type="ECO:0000256" key="7">
    <source>
        <dbReference type="ARBA" id="ARBA00023002"/>
    </source>
</evidence>
<evidence type="ECO:0000256" key="1">
    <source>
        <dbReference type="ARBA" id="ARBA00010609"/>
    </source>
</evidence>
<comment type="cofactor">
    <cofactor evidence="11">
        <name>Cu(2+)</name>
        <dbReference type="ChEBI" id="CHEBI:29036"/>
    </cofactor>
    <text evidence="11">Binds 1 Cu(+) ion.</text>
</comment>
<organism evidence="13 14">
    <name type="scientific">Candidatus Muproteobacteria bacterium RBG_16_65_34</name>
    <dbReference type="NCBI Taxonomy" id="1817760"/>
    <lineage>
        <taxon>Bacteria</taxon>
        <taxon>Pseudomonadati</taxon>
        <taxon>Pseudomonadota</taxon>
        <taxon>Candidatus Muproteobacteria</taxon>
    </lineage>
</organism>
<dbReference type="Proteomes" id="UP000178885">
    <property type="component" value="Unassembled WGS sequence"/>
</dbReference>
<dbReference type="EMBL" id="MFSU01000102">
    <property type="protein sequence ID" value="OGI45529.1"/>
    <property type="molecule type" value="Genomic_DNA"/>
</dbReference>